<feature type="non-terminal residue" evidence="4">
    <location>
        <position position="268"/>
    </location>
</feature>
<dbReference type="GO" id="GO:0008278">
    <property type="term" value="C:cohesin complex"/>
    <property type="evidence" value="ECO:0007669"/>
    <property type="project" value="TreeGrafter"/>
</dbReference>
<protein>
    <submittedName>
        <fullName evidence="4">STAG3 protein</fullName>
    </submittedName>
</protein>
<keyword evidence="2" id="KW-0539">Nucleus</keyword>
<gene>
    <name evidence="4" type="primary">Stag3</name>
    <name evidence="4" type="ORF">NYCSEM_R10392</name>
</gene>
<evidence type="ECO:0000313" key="5">
    <source>
        <dbReference type="Proteomes" id="UP000586634"/>
    </source>
</evidence>
<name>A0A7L1H950_9CHAR</name>
<evidence type="ECO:0000313" key="4">
    <source>
        <dbReference type="EMBL" id="NXN22773.1"/>
    </source>
</evidence>
<dbReference type="GO" id="GO:0003682">
    <property type="term" value="F:chromatin binding"/>
    <property type="evidence" value="ECO:0007669"/>
    <property type="project" value="TreeGrafter"/>
</dbReference>
<dbReference type="Pfam" id="PF21581">
    <property type="entry name" value="SCD"/>
    <property type="match status" value="1"/>
</dbReference>
<sequence>QLQEQQEEIENMMNSIFKGVFVHRYRDVVPDIRAICMEELGTWMRSYPISFLTDSYLKYIGWTLHDKCWEVRLQCVKALQGLYGHRDMAAQMELFTSRFKTRMLCMVLDEETKVAVEVVKLLTLLLENMEDALTEEDCKNVYPLVYVASRPLATAAGLFLYRRLLDPQQEPSRHRDNRTFFRLLLDFFIESELHEHVTYLVDSLWDCTGPQLRDWKTISTLLLEESPTKGLNDQQEKALVDILKASVVQAAEGHTPEGRGPAKKVARE</sequence>
<dbReference type="InterPro" id="IPR039662">
    <property type="entry name" value="Cohesin_Scc3/SA"/>
</dbReference>
<comment type="caution">
    <text evidence="4">The sequence shown here is derived from an EMBL/GenBank/DDBJ whole genome shotgun (WGS) entry which is preliminary data.</text>
</comment>
<evidence type="ECO:0000256" key="1">
    <source>
        <dbReference type="ARBA" id="ARBA00005486"/>
    </source>
</evidence>
<dbReference type="Proteomes" id="UP000586634">
    <property type="component" value="Unassembled WGS sequence"/>
</dbReference>
<feature type="domain" description="SCD" evidence="3">
    <location>
        <begin position="21"/>
        <end position="106"/>
    </location>
</feature>
<accession>A0A7L1H950</accession>
<dbReference type="GO" id="GO:0000785">
    <property type="term" value="C:chromatin"/>
    <property type="evidence" value="ECO:0007669"/>
    <property type="project" value="TreeGrafter"/>
</dbReference>
<dbReference type="PANTHER" id="PTHR11199:SF8">
    <property type="entry name" value="COHESIN SUBUNIT SA-3"/>
    <property type="match status" value="1"/>
</dbReference>
<feature type="non-terminal residue" evidence="4">
    <location>
        <position position="1"/>
    </location>
</feature>
<evidence type="ECO:0000256" key="2">
    <source>
        <dbReference type="ARBA" id="ARBA00023242"/>
    </source>
</evidence>
<dbReference type="InterPro" id="IPR011989">
    <property type="entry name" value="ARM-like"/>
</dbReference>
<dbReference type="GO" id="GO:0005634">
    <property type="term" value="C:nucleus"/>
    <property type="evidence" value="ECO:0007669"/>
    <property type="project" value="TreeGrafter"/>
</dbReference>
<dbReference type="PROSITE" id="PS51425">
    <property type="entry name" value="SCD"/>
    <property type="match status" value="1"/>
</dbReference>
<dbReference type="InterPro" id="IPR056396">
    <property type="entry name" value="HEAT_SCC3-SA"/>
</dbReference>
<dbReference type="SUPFAM" id="SSF48371">
    <property type="entry name" value="ARM repeat"/>
    <property type="match status" value="1"/>
</dbReference>
<dbReference type="InterPro" id="IPR016024">
    <property type="entry name" value="ARM-type_fold"/>
</dbReference>
<dbReference type="OrthoDB" id="498590at2759"/>
<keyword evidence="5" id="KW-1185">Reference proteome</keyword>
<dbReference type="EMBL" id="VXBJ01001391">
    <property type="protein sequence ID" value="NXN22773.1"/>
    <property type="molecule type" value="Genomic_DNA"/>
</dbReference>
<reference evidence="4 5" key="1">
    <citation type="submission" date="2019-09" db="EMBL/GenBank/DDBJ databases">
        <title>Bird 10,000 Genomes (B10K) Project - Family phase.</title>
        <authorList>
            <person name="Zhang G."/>
        </authorList>
    </citation>
    <scope>NUCLEOTIDE SEQUENCE [LARGE SCALE GENOMIC DNA]</scope>
    <source>
        <strain evidence="4">B10K-DU-002-14</strain>
        <tissue evidence="4">Muscle</tissue>
    </source>
</reference>
<proteinExistence type="inferred from homology"/>
<dbReference type="PANTHER" id="PTHR11199">
    <property type="entry name" value="STROMAL ANTIGEN"/>
    <property type="match status" value="1"/>
</dbReference>
<dbReference type="Gene3D" id="1.25.10.10">
    <property type="entry name" value="Leucine-rich Repeat Variant"/>
    <property type="match status" value="1"/>
</dbReference>
<comment type="similarity">
    <text evidence="1">Belongs to the SCC3 family.</text>
</comment>
<dbReference type="Pfam" id="PF24571">
    <property type="entry name" value="HEAT_SCC3-SA"/>
    <property type="match status" value="1"/>
</dbReference>
<organism evidence="4 5">
    <name type="scientific">Nycticryphes semicollaris</name>
    <dbReference type="NCBI Taxonomy" id="227226"/>
    <lineage>
        <taxon>Eukaryota</taxon>
        <taxon>Metazoa</taxon>
        <taxon>Chordata</taxon>
        <taxon>Craniata</taxon>
        <taxon>Vertebrata</taxon>
        <taxon>Euteleostomi</taxon>
        <taxon>Archelosauria</taxon>
        <taxon>Archosauria</taxon>
        <taxon>Dinosauria</taxon>
        <taxon>Saurischia</taxon>
        <taxon>Theropoda</taxon>
        <taxon>Coelurosauria</taxon>
        <taxon>Aves</taxon>
        <taxon>Neognathae</taxon>
        <taxon>Neoaves</taxon>
        <taxon>Charadriiformes</taxon>
        <taxon>Rostratulidae</taxon>
        <taxon>Nycticryphes</taxon>
    </lineage>
</organism>
<dbReference type="AlphaFoldDB" id="A0A7L1H950"/>
<dbReference type="GO" id="GO:0007062">
    <property type="term" value="P:sister chromatid cohesion"/>
    <property type="evidence" value="ECO:0007669"/>
    <property type="project" value="TreeGrafter"/>
</dbReference>
<evidence type="ECO:0000259" key="3">
    <source>
        <dbReference type="PROSITE" id="PS51425"/>
    </source>
</evidence>
<dbReference type="InterPro" id="IPR020839">
    <property type="entry name" value="SCD"/>
</dbReference>